<name>A0A166NNE1_9EURO</name>
<organism evidence="1 2">
    <name type="scientific">Ascosphaera apis ARSEF 7405</name>
    <dbReference type="NCBI Taxonomy" id="392613"/>
    <lineage>
        <taxon>Eukaryota</taxon>
        <taxon>Fungi</taxon>
        <taxon>Dikarya</taxon>
        <taxon>Ascomycota</taxon>
        <taxon>Pezizomycotina</taxon>
        <taxon>Eurotiomycetes</taxon>
        <taxon>Eurotiomycetidae</taxon>
        <taxon>Onygenales</taxon>
        <taxon>Ascosphaeraceae</taxon>
        <taxon>Ascosphaera</taxon>
    </lineage>
</organism>
<accession>A0A166NNE1</accession>
<dbReference type="EMBL" id="AZGZ01000014">
    <property type="protein sequence ID" value="KZZ91240.1"/>
    <property type="molecule type" value="Genomic_DNA"/>
</dbReference>
<sequence length="196" mass="22324">MSKAGIYIASFLAEDVLPPCLKQKNPNATWEREDLQKCQAMSEQPPYWWTSEITAMVPADVIEEFRKNDANEGKFDGDLPEIDAAYPLPPREHNSFVRNNSAELWGKTVLRDWVKKHSFCAKYPCLHLLADYELQYELSIVATSCLNAVEDGEETIMGNKMSTVLRRKKMPKGIENWKTRPLPVVTNVLPHGWGVS</sequence>
<dbReference type="VEuPathDB" id="FungiDB:AAP_03410"/>
<reference evidence="1 2" key="1">
    <citation type="journal article" date="2016" name="Genome Biol. Evol.">
        <title>Divergent and convergent evolution of fungal pathogenicity.</title>
        <authorList>
            <person name="Shang Y."/>
            <person name="Xiao G."/>
            <person name="Zheng P."/>
            <person name="Cen K."/>
            <person name="Zhan S."/>
            <person name="Wang C."/>
        </authorList>
    </citation>
    <scope>NUCLEOTIDE SEQUENCE [LARGE SCALE GENOMIC DNA]</scope>
    <source>
        <strain evidence="1 2">ARSEF 7405</strain>
    </source>
</reference>
<gene>
    <name evidence="1" type="ORF">AAP_03410</name>
</gene>
<protein>
    <submittedName>
        <fullName evidence="1">Uncharacterized protein</fullName>
    </submittedName>
</protein>
<proteinExistence type="predicted"/>
<comment type="caution">
    <text evidence="1">The sequence shown here is derived from an EMBL/GenBank/DDBJ whole genome shotgun (WGS) entry which is preliminary data.</text>
</comment>
<dbReference type="AlphaFoldDB" id="A0A166NNE1"/>
<evidence type="ECO:0000313" key="2">
    <source>
        <dbReference type="Proteomes" id="UP000242877"/>
    </source>
</evidence>
<keyword evidence="2" id="KW-1185">Reference proteome</keyword>
<dbReference type="OrthoDB" id="10304660at2759"/>
<dbReference type="Proteomes" id="UP000242877">
    <property type="component" value="Unassembled WGS sequence"/>
</dbReference>
<evidence type="ECO:0000313" key="1">
    <source>
        <dbReference type="EMBL" id="KZZ91240.1"/>
    </source>
</evidence>